<dbReference type="InterPro" id="IPR001296">
    <property type="entry name" value="Glyco_trans_1"/>
</dbReference>
<comment type="function">
    <text evidence="1">Catalytic subunit in the complex catalyzing the transfer of N-acetylglucosamine from UDP-N-acetylglucosamine to phosphatidylinositol, the first step of GPI biosynthesis.</text>
</comment>
<feature type="region of interest" description="Disordered" evidence="3">
    <location>
        <begin position="591"/>
        <end position="620"/>
    </location>
</feature>
<evidence type="ECO:0000256" key="1">
    <source>
        <dbReference type="ARBA" id="ARBA00003265"/>
    </source>
</evidence>
<organism evidence="6 7">
    <name type="scientific">Thanatephorus cucumeris (strain AG1-IA)</name>
    <name type="common">Rice sheath blight fungus</name>
    <name type="synonym">Rhizoctonia solani</name>
    <dbReference type="NCBI Taxonomy" id="983506"/>
    <lineage>
        <taxon>Eukaryota</taxon>
        <taxon>Fungi</taxon>
        <taxon>Dikarya</taxon>
        <taxon>Basidiomycota</taxon>
        <taxon>Agaricomycotina</taxon>
        <taxon>Agaricomycetes</taxon>
        <taxon>Cantharellales</taxon>
        <taxon>Ceratobasidiaceae</taxon>
        <taxon>Rhizoctonia</taxon>
        <taxon>Rhizoctonia solani AG-1</taxon>
    </lineage>
</organism>
<feature type="compositionally biased region" description="Basic residues" evidence="3">
    <location>
        <begin position="609"/>
        <end position="620"/>
    </location>
</feature>
<sequence>MIHDENLISIPDFPFGWRLPHLSSAYYYTHTSSGYRLNEYNTITRHSLSWASRSRKCHAEKNDLVHLDEFDDSMICDFFHPNVGGVENHIYMLSVHLQRLGHKVRHQVIIITHSHPPNRHGVRWLNPGIKVYHIPFVTLTASATLPNFFTFLPYFRTIMLRERVQFVHGHARYDIYTALAQCIHIRLCSLSSLAHEGLLHSHHLGIRTVFTDHSLFSLDDATGILTNKLLAGALKSVDAIIGVSHTGYFRENTMLRANAVVEVLQNPADPRFFVVPNAILPEQFQPGPVTQRDLKKQSTFQSETRRVDLLVAAAPRICAQFPQVHFVIGGDGPKLTNLLQMRERHMLQDRIHLLGSLRHDQVHETLLKGDIYLNTSLTESFGIGLLEAACTGLYVVSTRVGGVPEVLPQDMISFAMPEEDEWWLPRDQLDVLSDEDEWDASRFARITHDEHDELNGLQPRRVLLVSPFPNATEHMVDVREDVTLEGGGDYLFHPPRPSSLKQAENNPRLTSIRVRTYPLDLAVYGHSASTTPHLLPTITWGKNNTPHDDGDAYDPPPNSRALGLYPRHHTRLSSYSSPSPKADVRNFHATRGYRGDSTMSSFEPALSSGHRRRTVPRAGSRRRRLIGVGAVIVRSPRTKGRIAYLAWVKIPFVCTSGEEEGAPSNRVSPLMIGPRLFTGEPRRSSDVSMK</sequence>
<dbReference type="GO" id="GO:0017176">
    <property type="term" value="F:phosphatidylinositol N-acetylglucosaminyltransferase activity"/>
    <property type="evidence" value="ECO:0007669"/>
    <property type="project" value="TreeGrafter"/>
</dbReference>
<feature type="domain" description="Glycosyl transferase family 1" evidence="4">
    <location>
        <begin position="304"/>
        <end position="407"/>
    </location>
</feature>
<evidence type="ECO:0000313" key="7">
    <source>
        <dbReference type="Proteomes" id="UP000011668"/>
    </source>
</evidence>
<protein>
    <submittedName>
        <fullName evidence="6">Transferase</fullName>
    </submittedName>
</protein>
<dbReference type="PANTHER" id="PTHR45871:SF1">
    <property type="entry name" value="PHOSPHATIDYLINOSITOL N-ACETYLGLUCOSAMINYLTRANSFERASE SUBUNIT A"/>
    <property type="match status" value="1"/>
</dbReference>
<dbReference type="HOGENOM" id="CLU_399109_0_0_1"/>
<dbReference type="GO" id="GO:0000506">
    <property type="term" value="C:glycosylphosphatidylinositol-N-acetylglucosaminyltransferase (GPI-GnT) complex"/>
    <property type="evidence" value="ECO:0007669"/>
    <property type="project" value="TreeGrafter"/>
</dbReference>
<feature type="domain" description="PIGA GPI anchor biosynthesis" evidence="5">
    <location>
        <begin position="117"/>
        <end position="220"/>
    </location>
</feature>
<dbReference type="Pfam" id="PF00534">
    <property type="entry name" value="Glycos_transf_1"/>
    <property type="match status" value="1"/>
</dbReference>
<dbReference type="SUPFAM" id="SSF53756">
    <property type="entry name" value="UDP-Glycosyltransferase/glycogen phosphorylase"/>
    <property type="match status" value="1"/>
</dbReference>
<evidence type="ECO:0000256" key="3">
    <source>
        <dbReference type="SAM" id="MobiDB-lite"/>
    </source>
</evidence>
<evidence type="ECO:0000256" key="2">
    <source>
        <dbReference type="ARBA" id="ARBA00022676"/>
    </source>
</evidence>
<keyword evidence="6" id="KW-0808">Transferase</keyword>
<dbReference type="Proteomes" id="UP000011668">
    <property type="component" value="Unassembled WGS sequence"/>
</dbReference>
<dbReference type="OrthoDB" id="734129at2759"/>
<dbReference type="PANTHER" id="PTHR45871">
    <property type="entry name" value="N-ACETYLGLUCOSAMINYL-PHOSPHATIDYLINOSITOL BIOSYNTHETIC PROTEIN"/>
    <property type="match status" value="1"/>
</dbReference>
<dbReference type="EMBL" id="AFRT01003028">
    <property type="protein sequence ID" value="ELU36857.1"/>
    <property type="molecule type" value="Genomic_DNA"/>
</dbReference>
<keyword evidence="2" id="KW-0328">Glycosyltransferase</keyword>
<dbReference type="Pfam" id="PF08288">
    <property type="entry name" value="PIGA"/>
    <property type="match status" value="1"/>
</dbReference>
<dbReference type="InterPro" id="IPR013234">
    <property type="entry name" value="PIGA_GPI_anchor_biosynthesis"/>
</dbReference>
<evidence type="ECO:0000259" key="5">
    <source>
        <dbReference type="Pfam" id="PF08288"/>
    </source>
</evidence>
<keyword evidence="7" id="KW-1185">Reference proteome</keyword>
<accession>L8WJF8</accession>
<dbReference type="Gene3D" id="3.40.50.2000">
    <property type="entry name" value="Glycogen Phosphorylase B"/>
    <property type="match status" value="2"/>
</dbReference>
<name>L8WJF8_THACA</name>
<dbReference type="GO" id="GO:0006506">
    <property type="term" value="P:GPI anchor biosynthetic process"/>
    <property type="evidence" value="ECO:0007669"/>
    <property type="project" value="InterPro"/>
</dbReference>
<evidence type="ECO:0000259" key="4">
    <source>
        <dbReference type="Pfam" id="PF00534"/>
    </source>
</evidence>
<gene>
    <name evidence="6" type="ORF">AG1IA_09110</name>
</gene>
<evidence type="ECO:0000313" key="6">
    <source>
        <dbReference type="EMBL" id="ELU36857.1"/>
    </source>
</evidence>
<comment type="caution">
    <text evidence="6">The sequence shown here is derived from an EMBL/GenBank/DDBJ whole genome shotgun (WGS) entry which is preliminary data.</text>
</comment>
<dbReference type="AlphaFoldDB" id="L8WJF8"/>
<reference evidence="6 7" key="1">
    <citation type="journal article" date="2013" name="Nat. Commun.">
        <title>The evolution and pathogenic mechanisms of the rice sheath blight pathogen.</title>
        <authorList>
            <person name="Zheng A."/>
            <person name="Lin R."/>
            <person name="Xu L."/>
            <person name="Qin P."/>
            <person name="Tang C."/>
            <person name="Ai P."/>
            <person name="Zhang D."/>
            <person name="Liu Y."/>
            <person name="Sun Z."/>
            <person name="Feng H."/>
            <person name="Wang Y."/>
            <person name="Chen Y."/>
            <person name="Liang X."/>
            <person name="Fu R."/>
            <person name="Li Q."/>
            <person name="Zhang J."/>
            <person name="Yu X."/>
            <person name="Xie Z."/>
            <person name="Ding L."/>
            <person name="Guan P."/>
            <person name="Tang J."/>
            <person name="Liang Y."/>
            <person name="Wang S."/>
            <person name="Deng Q."/>
            <person name="Li S."/>
            <person name="Zhu J."/>
            <person name="Wang L."/>
            <person name="Liu H."/>
            <person name="Li P."/>
        </authorList>
    </citation>
    <scope>NUCLEOTIDE SEQUENCE [LARGE SCALE GENOMIC DNA]</scope>
    <source>
        <strain evidence="7">AG-1 IA</strain>
    </source>
</reference>
<dbReference type="STRING" id="983506.L8WJF8"/>
<proteinExistence type="predicted"/>